<sequence length="218" mass="24000">MVSSAKRHPQGACVDGKVGCEKKVTEYDGKVSFNAYQAKYEDVKALVRGTYPTAKEDTVDMLAKDCFVDTLQDRELQIHVKQVAPRNVHEALARAVEFETFLVSSGPVSSSPNNDSDWMSRPKRQVGAQNRLRCRQVAASDAIKVAGSINERQVEMVVDTGVKKTFVREGVLPGRGVRCEGKQLCGVTGDCIQVKRPVWVDLIVGKVTEHLPVILAKM</sequence>
<dbReference type="SUPFAM" id="SSF50630">
    <property type="entry name" value="Acid proteases"/>
    <property type="match status" value="1"/>
</dbReference>
<keyword evidence="2" id="KW-1185">Reference proteome</keyword>
<evidence type="ECO:0000313" key="2">
    <source>
        <dbReference type="Proteomes" id="UP000324222"/>
    </source>
</evidence>
<evidence type="ECO:0008006" key="3">
    <source>
        <dbReference type="Google" id="ProtNLM"/>
    </source>
</evidence>
<dbReference type="InterPro" id="IPR021109">
    <property type="entry name" value="Peptidase_aspartic_dom_sf"/>
</dbReference>
<comment type="caution">
    <text evidence="1">The sequence shown here is derived from an EMBL/GenBank/DDBJ whole genome shotgun (WGS) entry which is preliminary data.</text>
</comment>
<accession>A0A5B7GAU3</accession>
<name>A0A5B7GAU3_PORTR</name>
<dbReference type="AlphaFoldDB" id="A0A5B7GAU3"/>
<organism evidence="1 2">
    <name type="scientific">Portunus trituberculatus</name>
    <name type="common">Swimming crab</name>
    <name type="synonym">Neptunus trituberculatus</name>
    <dbReference type="NCBI Taxonomy" id="210409"/>
    <lineage>
        <taxon>Eukaryota</taxon>
        <taxon>Metazoa</taxon>
        <taxon>Ecdysozoa</taxon>
        <taxon>Arthropoda</taxon>
        <taxon>Crustacea</taxon>
        <taxon>Multicrustacea</taxon>
        <taxon>Malacostraca</taxon>
        <taxon>Eumalacostraca</taxon>
        <taxon>Eucarida</taxon>
        <taxon>Decapoda</taxon>
        <taxon>Pleocyemata</taxon>
        <taxon>Brachyura</taxon>
        <taxon>Eubrachyura</taxon>
        <taxon>Portunoidea</taxon>
        <taxon>Portunidae</taxon>
        <taxon>Portuninae</taxon>
        <taxon>Portunus</taxon>
    </lineage>
</organism>
<reference evidence="1 2" key="1">
    <citation type="submission" date="2019-05" db="EMBL/GenBank/DDBJ databases">
        <title>Another draft genome of Portunus trituberculatus and its Hox gene families provides insights of decapod evolution.</title>
        <authorList>
            <person name="Jeong J.-H."/>
            <person name="Song I."/>
            <person name="Kim S."/>
            <person name="Choi T."/>
            <person name="Kim D."/>
            <person name="Ryu S."/>
            <person name="Kim W."/>
        </authorList>
    </citation>
    <scope>NUCLEOTIDE SEQUENCE [LARGE SCALE GENOMIC DNA]</scope>
    <source>
        <tissue evidence="1">Muscle</tissue>
    </source>
</reference>
<dbReference type="Proteomes" id="UP000324222">
    <property type="component" value="Unassembled WGS sequence"/>
</dbReference>
<dbReference type="EMBL" id="VSRR010011786">
    <property type="protein sequence ID" value="MPC53654.1"/>
    <property type="molecule type" value="Genomic_DNA"/>
</dbReference>
<proteinExistence type="predicted"/>
<gene>
    <name evidence="1" type="ORF">E2C01_047552</name>
</gene>
<protein>
    <recommendedName>
        <fullName evidence="3">Peptidase A2 domain-containing protein</fullName>
    </recommendedName>
</protein>
<evidence type="ECO:0000313" key="1">
    <source>
        <dbReference type="EMBL" id="MPC53654.1"/>
    </source>
</evidence>